<feature type="domain" description="CCAAT-binding factor" evidence="3">
    <location>
        <begin position="508"/>
        <end position="730"/>
    </location>
</feature>
<gene>
    <name evidence="4" type="ORF">BDY21DRAFT_333244</name>
</gene>
<feature type="compositionally biased region" description="Basic and acidic residues" evidence="2">
    <location>
        <begin position="1017"/>
        <end position="1026"/>
    </location>
</feature>
<dbReference type="AlphaFoldDB" id="A0A6A6P9V9"/>
<name>A0A6A6P9V9_9PEZI</name>
<accession>A0A6A6P9V9</accession>
<feature type="compositionally biased region" description="Basic and acidic residues" evidence="2">
    <location>
        <begin position="693"/>
        <end position="703"/>
    </location>
</feature>
<evidence type="ECO:0000256" key="1">
    <source>
        <dbReference type="ARBA" id="ARBA00007797"/>
    </source>
</evidence>
<organism evidence="4 5">
    <name type="scientific">Lineolata rhizophorae</name>
    <dbReference type="NCBI Taxonomy" id="578093"/>
    <lineage>
        <taxon>Eukaryota</taxon>
        <taxon>Fungi</taxon>
        <taxon>Dikarya</taxon>
        <taxon>Ascomycota</taxon>
        <taxon>Pezizomycotina</taxon>
        <taxon>Dothideomycetes</taxon>
        <taxon>Dothideomycetes incertae sedis</taxon>
        <taxon>Lineolatales</taxon>
        <taxon>Lineolataceae</taxon>
        <taxon>Lineolata</taxon>
    </lineage>
</organism>
<feature type="compositionally biased region" description="Acidic residues" evidence="2">
    <location>
        <begin position="934"/>
        <end position="946"/>
    </location>
</feature>
<feature type="compositionally biased region" description="Acidic residues" evidence="2">
    <location>
        <begin position="875"/>
        <end position="909"/>
    </location>
</feature>
<reference evidence="4" key="1">
    <citation type="journal article" date="2020" name="Stud. Mycol.">
        <title>101 Dothideomycetes genomes: a test case for predicting lifestyles and emergence of pathogens.</title>
        <authorList>
            <person name="Haridas S."/>
            <person name="Albert R."/>
            <person name="Binder M."/>
            <person name="Bloem J."/>
            <person name="Labutti K."/>
            <person name="Salamov A."/>
            <person name="Andreopoulos B."/>
            <person name="Baker S."/>
            <person name="Barry K."/>
            <person name="Bills G."/>
            <person name="Bluhm B."/>
            <person name="Cannon C."/>
            <person name="Castanera R."/>
            <person name="Culley D."/>
            <person name="Daum C."/>
            <person name="Ezra D."/>
            <person name="Gonzalez J."/>
            <person name="Henrissat B."/>
            <person name="Kuo A."/>
            <person name="Liang C."/>
            <person name="Lipzen A."/>
            <person name="Lutzoni F."/>
            <person name="Magnuson J."/>
            <person name="Mondo S."/>
            <person name="Nolan M."/>
            <person name="Ohm R."/>
            <person name="Pangilinan J."/>
            <person name="Park H.-J."/>
            <person name="Ramirez L."/>
            <person name="Alfaro M."/>
            <person name="Sun H."/>
            <person name="Tritt A."/>
            <person name="Yoshinaga Y."/>
            <person name="Zwiers L.-H."/>
            <person name="Turgeon B."/>
            <person name="Goodwin S."/>
            <person name="Spatafora J."/>
            <person name="Crous P."/>
            <person name="Grigoriev I."/>
        </authorList>
    </citation>
    <scope>NUCLEOTIDE SEQUENCE</scope>
    <source>
        <strain evidence="4">ATCC 16933</strain>
    </source>
</reference>
<evidence type="ECO:0000313" key="5">
    <source>
        <dbReference type="Proteomes" id="UP000799766"/>
    </source>
</evidence>
<feature type="region of interest" description="Disordered" evidence="2">
    <location>
        <begin position="643"/>
        <end position="703"/>
    </location>
</feature>
<feature type="compositionally biased region" description="Acidic residues" evidence="2">
    <location>
        <begin position="953"/>
        <end position="967"/>
    </location>
</feature>
<feature type="compositionally biased region" description="Basic and acidic residues" evidence="2">
    <location>
        <begin position="31"/>
        <end position="48"/>
    </location>
</feature>
<dbReference type="PANTHER" id="PTHR12048">
    <property type="entry name" value="CCAAT-BINDING FACTOR-RELATED"/>
    <property type="match status" value="1"/>
</dbReference>
<dbReference type="InterPro" id="IPR040155">
    <property type="entry name" value="CEBPZ/Mak21-like"/>
</dbReference>
<evidence type="ECO:0000256" key="2">
    <source>
        <dbReference type="SAM" id="MobiDB-lite"/>
    </source>
</evidence>
<evidence type="ECO:0000259" key="3">
    <source>
        <dbReference type="Pfam" id="PF03914"/>
    </source>
</evidence>
<feature type="compositionally biased region" description="Basic residues" evidence="2">
    <location>
        <begin position="226"/>
        <end position="241"/>
    </location>
</feature>
<sequence length="1057" mass="116939">MGKNNLPPHSRAQNGGKNEFAAAKASRNNRAPRDFKQAAGKKDRAPKMVLEKLTFQPRPDWHAADLPSLPAAVSTTLEDLPPSTYRVLDASAAELRHYAAELLEAENASFASNQSANSQARFMSTIMSSGTLEDKVSALTLAVQESPLHATRALEQLAGLARKKNRDQALLALAALKDLLAHGALLPKERKLRYFAKQPGLVAALAKGLVGQGNEEEDGQQEHEHQHKKKGKKDKKDKRHGGKSEVRQQPALRQWHSGDPLPGGVTEAHLVTWDYEDWLKHAYFSILQILEAWCNDEIEYARGRALTFVYELLKEKPEQEENLLRLLVNKLGDTSKKIASRASYLLLQLQVAHPVMKGVVIAAMEQDLLFRPGQSAHAKYYAVITLNQTILSMREEDVANKLLDIYFTLFLTLLKRKDLRAYESRKDLVRQQSKTQGGGGQAGKKASAKARQREEVNKAEDELNEKIIAQVLTGVNRAFPFAKTDDAAFESQLDTIFRVTHSSNFNTAIQALMLIQQISTAKHYAADRFYRTLYESLLDPRLRTSSKQVLYLNLLYRSLKIDPTKHRVLAFVKRLCQLVPHHDPSFACGILYLVSQLEKEVPAIRAMVTSPEVGEDEEEERFVDMPEEVDGEVNGETSKMNKQVGGVAAHGSKPDSVTKPPQWPNDVDPGDTTEEDPSVQELIPSPPVAHSRRTYDGRKRDPEHSHAERSCLWELLPSTLHFHPSVALFASRLLSGGETPPQPDPASHSLMHFLDRFAYRGQRLRTGAGGKETRGVSIMQPLSGGSAADVLVMPGGRGAVKGERPVNEVFGEDEGGYKDAREDEVFFQKYFRQKNMGRKKGKEKRKRRGKPGEEGSSADEDEIWEALVKSRPELEGDEEGDEDESDLDGLAEELDDEPGGGDSEVEGLEEFMRDNEGEQNEVLGGGLQAHDVDDGGASEGDGDEGFDFAALESGDDEGFVGSDEDLPSDVGVALGWDADAGEEEDGEGEDVEDEVGKKKRKKSDGKAKGKEKKGKAKAGDAEEGSRRTKKRKLKHLPTFASVEEYAKLLGEDEDEGM</sequence>
<feature type="region of interest" description="Disordered" evidence="2">
    <location>
        <begin position="212"/>
        <end position="259"/>
    </location>
</feature>
<dbReference type="Pfam" id="PF03914">
    <property type="entry name" value="CBF"/>
    <property type="match status" value="1"/>
</dbReference>
<dbReference type="InterPro" id="IPR005612">
    <property type="entry name" value="CCAAT-binding_factor"/>
</dbReference>
<keyword evidence="5" id="KW-1185">Reference proteome</keyword>
<feature type="compositionally biased region" description="Acidic residues" evidence="2">
    <location>
        <begin position="979"/>
        <end position="993"/>
    </location>
</feature>
<evidence type="ECO:0000313" key="4">
    <source>
        <dbReference type="EMBL" id="KAF2460730.1"/>
    </source>
</evidence>
<dbReference type="GO" id="GO:0005634">
    <property type="term" value="C:nucleus"/>
    <property type="evidence" value="ECO:0007669"/>
    <property type="project" value="UniProtKB-ARBA"/>
</dbReference>
<proteinExistence type="inferred from homology"/>
<comment type="similarity">
    <text evidence="1">Belongs to the CBF/MAK21 family.</text>
</comment>
<feature type="compositionally biased region" description="Basic residues" evidence="2">
    <location>
        <begin position="997"/>
        <end position="1016"/>
    </location>
</feature>
<feature type="region of interest" description="Disordered" evidence="2">
    <location>
        <begin position="1"/>
        <end position="48"/>
    </location>
</feature>
<protein>
    <submittedName>
        <fullName evidence="4">CBF/Mak21 family-domain-containing protein</fullName>
    </submittedName>
</protein>
<feature type="region of interest" description="Disordered" evidence="2">
    <location>
        <begin position="836"/>
        <end position="1036"/>
    </location>
</feature>
<feature type="compositionally biased region" description="Acidic residues" evidence="2">
    <location>
        <begin position="668"/>
        <end position="678"/>
    </location>
</feature>
<dbReference type="OrthoDB" id="28947at2759"/>
<dbReference type="SUPFAM" id="SSF48371">
    <property type="entry name" value="ARM repeat"/>
    <property type="match status" value="1"/>
</dbReference>
<feature type="region of interest" description="Disordered" evidence="2">
    <location>
        <begin position="430"/>
        <end position="456"/>
    </location>
</feature>
<dbReference type="PANTHER" id="PTHR12048:SF0">
    <property type="entry name" value="CCAAT_ENHANCER-BINDING PROTEIN ZETA"/>
    <property type="match status" value="1"/>
</dbReference>
<dbReference type="EMBL" id="MU001672">
    <property type="protein sequence ID" value="KAF2460730.1"/>
    <property type="molecule type" value="Genomic_DNA"/>
</dbReference>
<dbReference type="Proteomes" id="UP000799766">
    <property type="component" value="Unassembled WGS sequence"/>
</dbReference>
<feature type="compositionally biased region" description="Basic residues" evidence="2">
    <location>
        <begin position="836"/>
        <end position="849"/>
    </location>
</feature>
<dbReference type="InterPro" id="IPR016024">
    <property type="entry name" value="ARM-type_fold"/>
</dbReference>